<dbReference type="EMBL" id="KQ241635">
    <property type="protein sequence ID" value="KNC86802.1"/>
    <property type="molecule type" value="Genomic_DNA"/>
</dbReference>
<evidence type="ECO:0000313" key="3">
    <source>
        <dbReference type="EMBL" id="KNC86802.1"/>
    </source>
</evidence>
<dbReference type="Proteomes" id="UP000054560">
    <property type="component" value="Unassembled WGS sequence"/>
</dbReference>
<evidence type="ECO:0000256" key="1">
    <source>
        <dbReference type="SAM" id="Phobius"/>
    </source>
</evidence>
<dbReference type="GeneID" id="25901568"/>
<feature type="chain" id="PRO_5005539379" evidence="2">
    <location>
        <begin position="21"/>
        <end position="86"/>
    </location>
</feature>
<evidence type="ECO:0000313" key="4">
    <source>
        <dbReference type="Proteomes" id="UP000054560"/>
    </source>
</evidence>
<feature type="signal peptide" evidence="2">
    <location>
        <begin position="1"/>
        <end position="20"/>
    </location>
</feature>
<gene>
    <name evidence="3" type="ORF">SARC_01064</name>
</gene>
<keyword evidence="1" id="KW-0472">Membrane</keyword>
<feature type="transmembrane region" description="Helical" evidence="1">
    <location>
        <begin position="45"/>
        <end position="74"/>
    </location>
</feature>
<accession>A0A0L0GCR1</accession>
<keyword evidence="1" id="KW-1133">Transmembrane helix</keyword>
<protein>
    <submittedName>
        <fullName evidence="3">Uncharacterized protein</fullName>
    </submittedName>
</protein>
<dbReference type="RefSeq" id="XP_014160704.1">
    <property type="nucleotide sequence ID" value="XM_014305229.1"/>
</dbReference>
<reference evidence="3 4" key="1">
    <citation type="submission" date="2011-02" db="EMBL/GenBank/DDBJ databases">
        <title>The Genome Sequence of Sphaeroforma arctica JP610.</title>
        <authorList>
            <consortium name="The Broad Institute Genome Sequencing Platform"/>
            <person name="Russ C."/>
            <person name="Cuomo C."/>
            <person name="Young S.K."/>
            <person name="Zeng Q."/>
            <person name="Gargeya S."/>
            <person name="Alvarado L."/>
            <person name="Berlin A."/>
            <person name="Chapman S.B."/>
            <person name="Chen Z."/>
            <person name="Freedman E."/>
            <person name="Gellesch M."/>
            <person name="Goldberg J."/>
            <person name="Griggs A."/>
            <person name="Gujja S."/>
            <person name="Heilman E."/>
            <person name="Heiman D."/>
            <person name="Howarth C."/>
            <person name="Mehta T."/>
            <person name="Neiman D."/>
            <person name="Pearson M."/>
            <person name="Roberts A."/>
            <person name="Saif S."/>
            <person name="Shea T."/>
            <person name="Shenoy N."/>
            <person name="Sisk P."/>
            <person name="Stolte C."/>
            <person name="Sykes S."/>
            <person name="White J."/>
            <person name="Yandava C."/>
            <person name="Burger G."/>
            <person name="Gray M.W."/>
            <person name="Holland P.W.H."/>
            <person name="King N."/>
            <person name="Lang F.B.F."/>
            <person name="Roger A.J."/>
            <person name="Ruiz-Trillo I."/>
            <person name="Haas B."/>
            <person name="Nusbaum C."/>
            <person name="Birren B."/>
        </authorList>
    </citation>
    <scope>NUCLEOTIDE SEQUENCE [LARGE SCALE GENOMIC DNA]</scope>
    <source>
        <strain evidence="3 4">JP610</strain>
    </source>
</reference>
<proteinExistence type="predicted"/>
<sequence>MRQYKCVRWLICICVKLIQAFNIASDQIGKDAVTTAKVRLDACSAGFVLIAVLDVALLVMVGTMPGSLLGWLNLDSMPLPFRKKRS</sequence>
<dbReference type="AlphaFoldDB" id="A0A0L0GCR1"/>
<name>A0A0L0GCR1_9EUKA</name>
<keyword evidence="4" id="KW-1185">Reference proteome</keyword>
<organism evidence="3 4">
    <name type="scientific">Sphaeroforma arctica JP610</name>
    <dbReference type="NCBI Taxonomy" id="667725"/>
    <lineage>
        <taxon>Eukaryota</taxon>
        <taxon>Ichthyosporea</taxon>
        <taxon>Ichthyophonida</taxon>
        <taxon>Sphaeroforma</taxon>
    </lineage>
</organism>
<keyword evidence="2" id="KW-0732">Signal</keyword>
<keyword evidence="1" id="KW-0812">Transmembrane</keyword>
<evidence type="ECO:0000256" key="2">
    <source>
        <dbReference type="SAM" id="SignalP"/>
    </source>
</evidence>